<gene>
    <name evidence="2" type="ORF">GCM10011571_15770</name>
</gene>
<evidence type="ECO:0000256" key="1">
    <source>
        <dbReference type="SAM" id="Phobius"/>
    </source>
</evidence>
<proteinExistence type="predicted"/>
<reference evidence="2" key="2">
    <citation type="submission" date="2020-09" db="EMBL/GenBank/DDBJ databases">
        <authorList>
            <person name="Sun Q."/>
            <person name="Zhou Y."/>
        </authorList>
    </citation>
    <scope>NUCLEOTIDE SEQUENCE</scope>
    <source>
        <strain evidence="2">CGMCC 1.15179</strain>
    </source>
</reference>
<evidence type="ECO:0000313" key="2">
    <source>
        <dbReference type="EMBL" id="GGE15085.1"/>
    </source>
</evidence>
<keyword evidence="3" id="KW-1185">Reference proteome</keyword>
<name>A0A8J2YDX7_9BACL</name>
<accession>A0A8J2YDX7</accession>
<keyword evidence="1" id="KW-0812">Transmembrane</keyword>
<comment type="caution">
    <text evidence="2">The sequence shown here is derived from an EMBL/GenBank/DDBJ whole genome shotgun (WGS) entry which is preliminary data.</text>
</comment>
<evidence type="ECO:0000313" key="3">
    <source>
        <dbReference type="Proteomes" id="UP000625210"/>
    </source>
</evidence>
<keyword evidence="1" id="KW-0472">Membrane</keyword>
<dbReference type="Proteomes" id="UP000625210">
    <property type="component" value="Unassembled WGS sequence"/>
</dbReference>
<dbReference type="EMBL" id="BMHQ01000005">
    <property type="protein sequence ID" value="GGE15085.1"/>
    <property type="molecule type" value="Genomic_DNA"/>
</dbReference>
<dbReference type="AlphaFoldDB" id="A0A8J2YDX7"/>
<protein>
    <submittedName>
        <fullName evidence="2">Uncharacterized protein</fullName>
    </submittedName>
</protein>
<sequence length="61" mass="7010">MAAGEWGILVLFWLSLVVSLALIITVAVWYTNRLEEKREREFNKEAGITPVFSKQKTVEVE</sequence>
<dbReference type="RefSeq" id="WP_188647362.1">
    <property type="nucleotide sequence ID" value="NZ_BMHQ01000005.1"/>
</dbReference>
<feature type="transmembrane region" description="Helical" evidence="1">
    <location>
        <begin position="6"/>
        <end position="30"/>
    </location>
</feature>
<reference evidence="2" key="1">
    <citation type="journal article" date="2014" name="Int. J. Syst. Evol. Microbiol.">
        <title>Complete genome sequence of Corynebacterium casei LMG S-19264T (=DSM 44701T), isolated from a smear-ripened cheese.</title>
        <authorList>
            <consortium name="US DOE Joint Genome Institute (JGI-PGF)"/>
            <person name="Walter F."/>
            <person name="Albersmeier A."/>
            <person name="Kalinowski J."/>
            <person name="Ruckert C."/>
        </authorList>
    </citation>
    <scope>NUCLEOTIDE SEQUENCE</scope>
    <source>
        <strain evidence="2">CGMCC 1.15179</strain>
    </source>
</reference>
<organism evidence="2 3">
    <name type="scientific">Marinithermofilum abyssi</name>
    <dbReference type="NCBI Taxonomy" id="1571185"/>
    <lineage>
        <taxon>Bacteria</taxon>
        <taxon>Bacillati</taxon>
        <taxon>Bacillota</taxon>
        <taxon>Bacilli</taxon>
        <taxon>Bacillales</taxon>
        <taxon>Thermoactinomycetaceae</taxon>
        <taxon>Marinithermofilum</taxon>
    </lineage>
</organism>
<keyword evidence="1" id="KW-1133">Transmembrane helix</keyword>